<feature type="compositionally biased region" description="Pro residues" evidence="6">
    <location>
        <begin position="195"/>
        <end position="209"/>
    </location>
</feature>
<evidence type="ECO:0000313" key="9">
    <source>
        <dbReference type="Proteomes" id="UP000242180"/>
    </source>
</evidence>
<keyword evidence="2" id="KW-0677">Repeat</keyword>
<organism evidence="8 9">
    <name type="scientific">Syncephalastrum racemosum</name>
    <name type="common">Filamentous fungus</name>
    <dbReference type="NCBI Taxonomy" id="13706"/>
    <lineage>
        <taxon>Eukaryota</taxon>
        <taxon>Fungi</taxon>
        <taxon>Fungi incertae sedis</taxon>
        <taxon>Mucoromycota</taxon>
        <taxon>Mucoromycotina</taxon>
        <taxon>Mucoromycetes</taxon>
        <taxon>Mucorales</taxon>
        <taxon>Syncephalastraceae</taxon>
        <taxon>Syncephalastrum</taxon>
    </lineage>
</organism>
<dbReference type="SMART" id="SM00386">
    <property type="entry name" value="HAT"/>
    <property type="match status" value="11"/>
</dbReference>
<feature type="repeat" description="TPR" evidence="4">
    <location>
        <begin position="535"/>
        <end position="568"/>
    </location>
</feature>
<dbReference type="OMA" id="VQLWSVY"/>
<dbReference type="InterPro" id="IPR011990">
    <property type="entry name" value="TPR-like_helical_dom_sf"/>
</dbReference>
<dbReference type="PANTHER" id="PTHR19980:SF0">
    <property type="entry name" value="CLEAVAGE STIMULATION FACTOR SUBUNIT 3"/>
    <property type="match status" value="1"/>
</dbReference>
<evidence type="ECO:0000313" key="8">
    <source>
        <dbReference type="EMBL" id="ORY94721.1"/>
    </source>
</evidence>
<dbReference type="GO" id="GO:0031124">
    <property type="term" value="P:mRNA 3'-end processing"/>
    <property type="evidence" value="ECO:0007669"/>
    <property type="project" value="InterPro"/>
</dbReference>
<feature type="compositionally biased region" description="Basic and acidic residues" evidence="6">
    <location>
        <begin position="868"/>
        <end position="892"/>
    </location>
</feature>
<dbReference type="AlphaFoldDB" id="A0A1X2H872"/>
<dbReference type="SUPFAM" id="SSF48452">
    <property type="entry name" value="TPR-like"/>
    <property type="match status" value="2"/>
</dbReference>
<dbReference type="Pfam" id="PF05843">
    <property type="entry name" value="Suf"/>
    <property type="match status" value="1"/>
</dbReference>
<proteinExistence type="predicted"/>
<evidence type="ECO:0000256" key="4">
    <source>
        <dbReference type="PROSITE-ProRule" id="PRU00339"/>
    </source>
</evidence>
<dbReference type="InterPro" id="IPR008847">
    <property type="entry name" value="Suf"/>
</dbReference>
<keyword evidence="9" id="KW-1185">Reference proteome</keyword>
<dbReference type="Gene3D" id="1.25.40.1040">
    <property type="match status" value="1"/>
</dbReference>
<gene>
    <name evidence="8" type="ORF">BCR43DRAFT_494490</name>
</gene>
<dbReference type="FunCoup" id="A0A1X2H872">
    <property type="interactions" value="957"/>
</dbReference>
<evidence type="ECO:0000256" key="1">
    <source>
        <dbReference type="ARBA" id="ARBA00004123"/>
    </source>
</evidence>
<dbReference type="GO" id="GO:0003729">
    <property type="term" value="F:mRNA binding"/>
    <property type="evidence" value="ECO:0007669"/>
    <property type="project" value="TreeGrafter"/>
</dbReference>
<feature type="region of interest" description="Disordered" evidence="6">
    <location>
        <begin position="1024"/>
        <end position="1103"/>
    </location>
</feature>
<evidence type="ECO:0000259" key="7">
    <source>
        <dbReference type="Pfam" id="PF05843"/>
    </source>
</evidence>
<keyword evidence="4" id="KW-0802">TPR repeat</keyword>
<feature type="compositionally biased region" description="Low complexity" evidence="6">
    <location>
        <begin position="849"/>
        <end position="863"/>
    </location>
</feature>
<feature type="compositionally biased region" description="Basic and acidic residues" evidence="6">
    <location>
        <begin position="1"/>
        <end position="10"/>
    </location>
</feature>
<feature type="domain" description="Suppressor of forked" evidence="7">
    <location>
        <begin position="254"/>
        <end position="833"/>
    </location>
</feature>
<dbReference type="PANTHER" id="PTHR19980">
    <property type="entry name" value="RNA CLEAVAGE STIMULATION FACTOR"/>
    <property type="match status" value="1"/>
</dbReference>
<feature type="compositionally biased region" description="Pro residues" evidence="6">
    <location>
        <begin position="970"/>
        <end position="983"/>
    </location>
</feature>
<name>A0A1X2H872_SYNRA</name>
<feature type="compositionally biased region" description="Low complexity" evidence="6">
    <location>
        <begin position="941"/>
        <end position="969"/>
    </location>
</feature>
<dbReference type="Proteomes" id="UP000242180">
    <property type="component" value="Unassembled WGS sequence"/>
</dbReference>
<feature type="compositionally biased region" description="Low complexity" evidence="6">
    <location>
        <begin position="111"/>
        <end position="143"/>
    </location>
</feature>
<keyword evidence="5" id="KW-0175">Coiled coil</keyword>
<dbReference type="InterPro" id="IPR045243">
    <property type="entry name" value="Rna14-like"/>
</dbReference>
<reference evidence="8 9" key="1">
    <citation type="submission" date="2016-07" db="EMBL/GenBank/DDBJ databases">
        <title>Pervasive Adenine N6-methylation of Active Genes in Fungi.</title>
        <authorList>
            <consortium name="DOE Joint Genome Institute"/>
            <person name="Mondo S.J."/>
            <person name="Dannebaum R.O."/>
            <person name="Kuo R.C."/>
            <person name="Labutti K."/>
            <person name="Haridas S."/>
            <person name="Kuo A."/>
            <person name="Salamov A."/>
            <person name="Ahrendt S.R."/>
            <person name="Lipzen A."/>
            <person name="Sullivan W."/>
            <person name="Andreopoulos W.B."/>
            <person name="Clum A."/>
            <person name="Lindquist E."/>
            <person name="Daum C."/>
            <person name="Ramamoorthy G.K."/>
            <person name="Gryganskyi A."/>
            <person name="Culley D."/>
            <person name="Magnuson J.K."/>
            <person name="James T.Y."/>
            <person name="O'Malley M.A."/>
            <person name="Stajich J.E."/>
            <person name="Spatafora J.W."/>
            <person name="Visel A."/>
            <person name="Grigoriev I.V."/>
        </authorList>
    </citation>
    <scope>NUCLEOTIDE SEQUENCE [LARGE SCALE GENOMIC DNA]</scope>
    <source>
        <strain evidence="8 9">NRRL 2496</strain>
    </source>
</reference>
<comment type="subcellular location">
    <subcellularLocation>
        <location evidence="1">Nucleus</location>
    </subcellularLocation>
</comment>
<feature type="compositionally biased region" description="Low complexity" evidence="6">
    <location>
        <begin position="920"/>
        <end position="932"/>
    </location>
</feature>
<dbReference type="InParanoid" id="A0A1X2H872"/>
<comment type="caution">
    <text evidence="8">The sequence shown here is derived from an EMBL/GenBank/DDBJ whole genome shotgun (WGS) entry which is preliminary data.</text>
</comment>
<keyword evidence="3" id="KW-0539">Nucleus</keyword>
<evidence type="ECO:0000256" key="5">
    <source>
        <dbReference type="SAM" id="Coils"/>
    </source>
</evidence>
<evidence type="ECO:0000256" key="6">
    <source>
        <dbReference type="SAM" id="MobiDB-lite"/>
    </source>
</evidence>
<feature type="compositionally biased region" description="Pro residues" evidence="6">
    <location>
        <begin position="903"/>
        <end position="919"/>
    </location>
</feature>
<feature type="compositionally biased region" description="Polar residues" evidence="6">
    <location>
        <begin position="82"/>
        <end position="94"/>
    </location>
</feature>
<accession>A0A1X2H872</accession>
<protein>
    <recommendedName>
        <fullName evidence="7">Suppressor of forked domain-containing protein</fullName>
    </recommendedName>
</protein>
<dbReference type="InterPro" id="IPR003107">
    <property type="entry name" value="HAT"/>
</dbReference>
<evidence type="ECO:0000256" key="2">
    <source>
        <dbReference type="ARBA" id="ARBA00022737"/>
    </source>
</evidence>
<dbReference type="PROSITE" id="PS50005">
    <property type="entry name" value="TPR"/>
    <property type="match status" value="1"/>
</dbReference>
<dbReference type="EMBL" id="MCGN01000007">
    <property type="protein sequence ID" value="ORY94721.1"/>
    <property type="molecule type" value="Genomic_DNA"/>
</dbReference>
<dbReference type="InterPro" id="IPR019734">
    <property type="entry name" value="TPR_rpt"/>
</dbReference>
<feature type="coiled-coil region" evidence="5">
    <location>
        <begin position="585"/>
        <end position="662"/>
    </location>
</feature>
<dbReference type="GO" id="GO:0005634">
    <property type="term" value="C:nucleus"/>
    <property type="evidence" value="ECO:0007669"/>
    <property type="project" value="UniProtKB-SubCell"/>
</dbReference>
<feature type="region of interest" description="Disordered" evidence="6">
    <location>
        <begin position="837"/>
        <end position="987"/>
    </location>
</feature>
<dbReference type="OrthoDB" id="26282at2759"/>
<dbReference type="STRING" id="13706.A0A1X2H872"/>
<feature type="region of interest" description="Disordered" evidence="6">
    <location>
        <begin position="1"/>
        <end position="218"/>
    </location>
</feature>
<evidence type="ECO:0000256" key="3">
    <source>
        <dbReference type="ARBA" id="ARBA00023242"/>
    </source>
</evidence>
<sequence length="1103" mass="122864">MDENKDKAPEENPPNTEADVSMPNAAPLEDTDSSDQLTLSAQDAPADPSATANTEDRSHQPELVRTAEVTPTASAPRVNPGSAEQSTELESTTTPPQQPEQQKQEEEQQEQQEQQQQQQQQQQPAEQPPFADDSATTTTMSASEHSTQEPGPVEQKSDVDVVMAEAHPSGMQDAPSEVKEQTPPSSAATEEKSTPQPPQSQPRPQPQPPKTAESVPSTTALLSAPASWQIPPSVLQAKSEASSSTEPVNKASLKKERLEARIAESKYDVAAWDSLINEIQQSGDLAATRQVFERALEVFPTSPKYWLSYLELELKYSNFNEVEALFTRCLKPVLSVDLWKYYLGYIRRINQGENGSVALPESRSIIERAYEYVLNNVGIDKEAGSIWADYIHFLKSAETTNTWEEQRKMDSMRRAYQQAVAIPLNNVEHLWREYDQWEIKLNRLTAKKFLGENSAAYMTARTALREMRVFLDNIPRATVSTPPQWTEREVEQLVAWKNYIAWEKNNPLQLEDTKQLDNRISYAYHQAFLSLRFYPELWYDYASYYLEKEQQEKALAILKEGLEVIPDSLLLTLQYTELCESRRQLDEARQAFDSLLDTLEKKMNKHKEAAKAEVERIQKEAEEERANLNLSDDIDGELREQLRVRERQVKKAQDEVEAHTNEQIDEVARASALVWVNYMAFARRTEGIVAARGIFSRARRAANHTHHIFTASALMEYHNSKDAVVAGRIFSVGLKMFPNDPNYVSQYLDFLIERNDDNNTRALFERTLATMPSDMAEGIWQKFLEYETKYGDLNSIQNVSKRRNEAYPNIGLLDSFLQRHTYLDLHPIIERDLGGESTQQQKLALQRKTTAGASTSTPSAGLSRTRPSKSDGPSKKPLLETVDGERYPRPDLKQWQQYKPVETQPPPTAAPPPPPPTAQGPPSSAPETMTPPGSGPPPAVVPTSSAPAWQGSPSGAGGAPPLAQSMQPQPAAPAAPRPGPPPYMNALPEPVAYFMSQLPPAHTFNGPIIQVNELMDLLRNVIIPMPGGGAGPKSGPMPPPPQRGGGGRGRGAPRPKGGPGRPGGKRRARDFDDDFSPAGGGGMGPNQPPAFDMYRARQNKRHR</sequence>